<feature type="transmembrane region" description="Helical" evidence="1">
    <location>
        <begin position="124"/>
        <end position="144"/>
    </location>
</feature>
<feature type="transmembrane region" description="Helical" evidence="1">
    <location>
        <begin position="32"/>
        <end position="52"/>
    </location>
</feature>
<organism evidence="2">
    <name type="scientific">hydrothermal vent metagenome</name>
    <dbReference type="NCBI Taxonomy" id="652676"/>
    <lineage>
        <taxon>unclassified sequences</taxon>
        <taxon>metagenomes</taxon>
        <taxon>ecological metagenomes</taxon>
    </lineage>
</organism>
<reference evidence="2" key="1">
    <citation type="submission" date="2016-10" db="EMBL/GenBank/DDBJ databases">
        <authorList>
            <person name="de Groot N.N."/>
        </authorList>
    </citation>
    <scope>NUCLEOTIDE SEQUENCE</scope>
</reference>
<keyword evidence="1" id="KW-0472">Membrane</keyword>
<name>A0A1W1CQN0_9ZZZZ</name>
<keyword evidence="1" id="KW-1133">Transmembrane helix</keyword>
<feature type="transmembrane region" description="Helical" evidence="1">
    <location>
        <begin position="150"/>
        <end position="171"/>
    </location>
</feature>
<protein>
    <submittedName>
        <fullName evidence="2">Uncharacterized protein</fullName>
    </submittedName>
</protein>
<proteinExistence type="predicted"/>
<evidence type="ECO:0000256" key="1">
    <source>
        <dbReference type="SAM" id="Phobius"/>
    </source>
</evidence>
<feature type="transmembrane region" description="Helical" evidence="1">
    <location>
        <begin position="7"/>
        <end position="26"/>
    </location>
</feature>
<dbReference type="AlphaFoldDB" id="A0A1W1CQN0"/>
<keyword evidence="1" id="KW-0812">Transmembrane</keyword>
<evidence type="ECO:0000313" key="2">
    <source>
        <dbReference type="EMBL" id="SFV67981.1"/>
    </source>
</evidence>
<sequence>MKINRKILQVLLLVNIFCVLSIITFFNIEYIYAFEIGFLSSSLVITASLLAYKRMVNTRVEHNIITYDDSKDVIDILEDPYDLYSENEKKPESELDLVAVVKEEHKKVKSDSRSLFEILRDTKAALSVYRLGAYIVLILGFLYLNRHGLLHIPSYIVALGLPPFIIVWLLAQDKAMQTEDKVQ</sequence>
<gene>
    <name evidence="2" type="ORF">MNB_SV-13-1221</name>
</gene>
<dbReference type="EMBL" id="FPHM01000117">
    <property type="protein sequence ID" value="SFV67981.1"/>
    <property type="molecule type" value="Genomic_DNA"/>
</dbReference>
<accession>A0A1W1CQN0</accession>